<dbReference type="GO" id="GO:0098796">
    <property type="term" value="C:membrane protein complex"/>
    <property type="evidence" value="ECO:0007669"/>
    <property type="project" value="UniProtKB-ARBA"/>
</dbReference>
<feature type="domain" description="ABC transporter" evidence="11">
    <location>
        <begin position="2"/>
        <end position="240"/>
    </location>
</feature>
<keyword evidence="7 10" id="KW-1133">Transmembrane helix</keyword>
<dbReference type="CDD" id="cd03255">
    <property type="entry name" value="ABC_MJ0796_LolCDE_FtsE"/>
    <property type="match status" value="1"/>
</dbReference>
<dbReference type="Gene3D" id="3.40.50.300">
    <property type="entry name" value="P-loop containing nucleotide triphosphate hydrolases"/>
    <property type="match status" value="1"/>
</dbReference>
<dbReference type="InterPro" id="IPR027417">
    <property type="entry name" value="P-loop_NTPase"/>
</dbReference>
<keyword evidence="4 10" id="KW-0812">Transmembrane</keyword>
<keyword evidence="3" id="KW-1003">Cell membrane</keyword>
<comment type="similarity">
    <text evidence="9">Belongs to the ABC transporter superfamily. Macrolide exporter (TC 3.A.1.122) family.</text>
</comment>
<protein>
    <submittedName>
        <fullName evidence="12">ABC-type lipoprotein export system ATPase subunit</fullName>
    </submittedName>
</protein>
<dbReference type="RefSeq" id="WP_134169893.1">
    <property type="nucleotide sequence ID" value="NZ_SODD01000023.1"/>
</dbReference>
<dbReference type="PANTHER" id="PTHR42798">
    <property type="entry name" value="LIPOPROTEIN-RELEASING SYSTEM ATP-BINDING PROTEIN LOLD"/>
    <property type="match status" value="1"/>
</dbReference>
<evidence type="ECO:0000256" key="2">
    <source>
        <dbReference type="ARBA" id="ARBA00022448"/>
    </source>
</evidence>
<dbReference type="Pfam" id="PF02687">
    <property type="entry name" value="FtsX"/>
    <property type="match status" value="1"/>
</dbReference>
<keyword evidence="5" id="KW-0547">Nucleotide-binding</keyword>
<dbReference type="PROSITE" id="PS50893">
    <property type="entry name" value="ABC_TRANSPORTER_2"/>
    <property type="match status" value="1"/>
</dbReference>
<evidence type="ECO:0000256" key="5">
    <source>
        <dbReference type="ARBA" id="ARBA00022741"/>
    </source>
</evidence>
<evidence type="ECO:0000256" key="9">
    <source>
        <dbReference type="ARBA" id="ARBA00038388"/>
    </source>
</evidence>
<evidence type="ECO:0000256" key="1">
    <source>
        <dbReference type="ARBA" id="ARBA00004429"/>
    </source>
</evidence>
<feature type="transmembrane region" description="Helical" evidence="10">
    <location>
        <begin position="957"/>
        <end position="979"/>
    </location>
</feature>
<dbReference type="GO" id="GO:0005524">
    <property type="term" value="F:ATP binding"/>
    <property type="evidence" value="ECO:0007669"/>
    <property type="project" value="UniProtKB-KW"/>
</dbReference>
<keyword evidence="13" id="KW-1185">Reference proteome</keyword>
<evidence type="ECO:0000313" key="13">
    <source>
        <dbReference type="Proteomes" id="UP000294743"/>
    </source>
</evidence>
<gene>
    <name evidence="12" type="ORF">EDD63_12325</name>
</gene>
<dbReference type="SUPFAM" id="SSF52540">
    <property type="entry name" value="P-loop containing nucleoside triphosphate hydrolases"/>
    <property type="match status" value="1"/>
</dbReference>
<dbReference type="InterPro" id="IPR017871">
    <property type="entry name" value="ABC_transporter-like_CS"/>
</dbReference>
<dbReference type="AlphaFoldDB" id="A0A4R7ZJA1"/>
<keyword evidence="2" id="KW-0813">Transport</keyword>
<dbReference type="Proteomes" id="UP000294743">
    <property type="component" value="Unassembled WGS sequence"/>
</dbReference>
<evidence type="ECO:0000259" key="11">
    <source>
        <dbReference type="PROSITE" id="PS50893"/>
    </source>
</evidence>
<evidence type="ECO:0000256" key="3">
    <source>
        <dbReference type="ARBA" id="ARBA00022475"/>
    </source>
</evidence>
<dbReference type="FunFam" id="3.40.50.300:FF:000032">
    <property type="entry name" value="Export ABC transporter ATP-binding protein"/>
    <property type="match status" value="1"/>
</dbReference>
<evidence type="ECO:0000256" key="7">
    <source>
        <dbReference type="ARBA" id="ARBA00022989"/>
    </source>
</evidence>
<dbReference type="GO" id="GO:0016887">
    <property type="term" value="F:ATP hydrolysis activity"/>
    <property type="evidence" value="ECO:0007669"/>
    <property type="project" value="InterPro"/>
</dbReference>
<evidence type="ECO:0000313" key="12">
    <source>
        <dbReference type="EMBL" id="TDW16468.1"/>
    </source>
</evidence>
<name>A0A4R7ZJA1_9FIRM</name>
<organism evidence="12 13">
    <name type="scientific">Breznakia blatticola</name>
    <dbReference type="NCBI Taxonomy" id="1754012"/>
    <lineage>
        <taxon>Bacteria</taxon>
        <taxon>Bacillati</taxon>
        <taxon>Bacillota</taxon>
        <taxon>Erysipelotrichia</taxon>
        <taxon>Erysipelotrichales</taxon>
        <taxon>Erysipelotrichaceae</taxon>
        <taxon>Breznakia</taxon>
    </lineage>
</organism>
<feature type="transmembrane region" description="Helical" evidence="10">
    <location>
        <begin position="999"/>
        <end position="1023"/>
    </location>
</feature>
<feature type="transmembrane region" description="Helical" evidence="10">
    <location>
        <begin position="904"/>
        <end position="930"/>
    </location>
</feature>
<comment type="subcellular location">
    <subcellularLocation>
        <location evidence="1">Cell inner membrane</location>
        <topology evidence="1">Multi-pass membrane protein</topology>
    </subcellularLocation>
</comment>
<dbReference type="PROSITE" id="PS00211">
    <property type="entry name" value="ABC_TRANSPORTER_1"/>
    <property type="match status" value="1"/>
</dbReference>
<dbReference type="PANTHER" id="PTHR42798:SF6">
    <property type="entry name" value="CELL DIVISION ATP-BINDING PROTEIN FTSE"/>
    <property type="match status" value="1"/>
</dbReference>
<dbReference type="InterPro" id="IPR003439">
    <property type="entry name" value="ABC_transporter-like_ATP-bd"/>
</dbReference>
<evidence type="ECO:0000256" key="10">
    <source>
        <dbReference type="SAM" id="Phobius"/>
    </source>
</evidence>
<dbReference type="InterPro" id="IPR017911">
    <property type="entry name" value="MacB-like_ATP-bd"/>
</dbReference>
<reference evidence="12 13" key="1">
    <citation type="submission" date="2019-03" db="EMBL/GenBank/DDBJ databases">
        <title>Genomic Encyclopedia of Type Strains, Phase IV (KMG-IV): sequencing the most valuable type-strain genomes for metagenomic binning, comparative biology and taxonomic classification.</title>
        <authorList>
            <person name="Goeker M."/>
        </authorList>
    </citation>
    <scope>NUCLEOTIDE SEQUENCE [LARGE SCALE GENOMIC DNA]</scope>
    <source>
        <strain evidence="12 13">DSM 28867</strain>
    </source>
</reference>
<proteinExistence type="inferred from homology"/>
<dbReference type="Pfam" id="PF00005">
    <property type="entry name" value="ABC_tran"/>
    <property type="match status" value="1"/>
</dbReference>
<comment type="caution">
    <text evidence="12">The sequence shown here is derived from an EMBL/GenBank/DDBJ whole genome shotgun (WGS) entry which is preliminary data.</text>
</comment>
<evidence type="ECO:0000256" key="8">
    <source>
        <dbReference type="ARBA" id="ARBA00023136"/>
    </source>
</evidence>
<dbReference type="OrthoDB" id="2079174at2"/>
<keyword evidence="6" id="KW-0067">ATP-binding</keyword>
<accession>A0A4R7ZJA1</accession>
<dbReference type="SMART" id="SM00382">
    <property type="entry name" value="AAA"/>
    <property type="match status" value="1"/>
</dbReference>
<feature type="transmembrane region" description="Helical" evidence="10">
    <location>
        <begin position="265"/>
        <end position="292"/>
    </location>
</feature>
<dbReference type="GO" id="GO:0022857">
    <property type="term" value="F:transmembrane transporter activity"/>
    <property type="evidence" value="ECO:0007669"/>
    <property type="project" value="UniProtKB-ARBA"/>
</dbReference>
<sequence length="1034" mass="113478">MLKLKKIRKSYKTQDFVQVALDDVSVTFRDNEFVAILGPSGSGKTTMLNIIGGLDQYESGDLEIDGISTKKYKASDWDTYRNNRIGFVFQSYNLIPHQSVLANVELALTISGVSKKERHKRALAALKEVGLEDHVKKLPSQLSGGQMQRVAIARSLINNPEILLADEPTGALDTKTSVQVMDLLTKIAKDRLVIMVTHNPELAQDYANRIISLRDGVIESDTNPVTPKEEAEVKTAKKPNRVNMSLFTALSLSFSNLLSKKGRTFITSLAGSIGIIGIAAILALASGINAYIGDIEEDTMSIYPLTIQSSGIDITSFISNAPNQNGDNDSGKNKGEIGVNTVLETMFSAQNKNDLKSLKAYIENNGKEIDPYVKNIQYTYDVTPQIYLGDTSKTISQVNPDALMSNYGFSSTSGMNAVMGSGVSMMNNFYELPGDSSMFENQYDIKAGRWPKAYDEAVMVLSPSGRVSDYMLYTLGINDRNQLKEMLDAFVNDPTKKLDLNKGAKDVSYDEILATNLKVINPTQKYVFDQEHNVWLDKSDDQAHMKNVVADGVNLKIVGIVQADPDANVTSLSTGINYSPELISYLMEEAKDEKLVQEQLAKPTTNVLSGKSFVAETEENRQNQFDLASLFTVDENAIRSAFNIDTSKITIDTSSLFNVDISQVQPPEMDVSALTEQLAGQVQIPTDQLTAIMTGVIQDFINEQIQAGVTDPAVFMQNLNEYFTRPAVQQKIASELQSVIGDSGVNEQLTAVIQNYITTSMQSYMTQLMQSVQSQIQGQVDATIAQLPYQLQSALSIDTNALQNAFKINVTEDDMVDLIQAMMNPKESSFENNLRAFGYADKNAPNQISIYPKDFTTKENIISFLDTYNDDMKQSNQETKVVKYTDLVGTLMSSVTDIVDTVSYALIAFVAISLIVSSIMIGVITYISVLERKKEIGILRAIGASKRDIRRVFNSETLIIGFTAGAIGIVVTYIISAIANVIVYDEIGIANIAQLHPTAALVLIGISMFLAFISGLIPASAAARKDPVEALRSE</sequence>
<evidence type="ECO:0000256" key="4">
    <source>
        <dbReference type="ARBA" id="ARBA00022692"/>
    </source>
</evidence>
<dbReference type="EMBL" id="SODD01000023">
    <property type="protein sequence ID" value="TDW16468.1"/>
    <property type="molecule type" value="Genomic_DNA"/>
</dbReference>
<keyword evidence="8 10" id="KW-0472">Membrane</keyword>
<dbReference type="InterPro" id="IPR003593">
    <property type="entry name" value="AAA+_ATPase"/>
</dbReference>
<evidence type="ECO:0000256" key="6">
    <source>
        <dbReference type="ARBA" id="ARBA00022840"/>
    </source>
</evidence>
<dbReference type="InterPro" id="IPR003838">
    <property type="entry name" value="ABC3_permease_C"/>
</dbReference>
<keyword evidence="12" id="KW-0449">Lipoprotein</keyword>
<dbReference type="GO" id="GO:0005886">
    <property type="term" value="C:plasma membrane"/>
    <property type="evidence" value="ECO:0007669"/>
    <property type="project" value="UniProtKB-SubCell"/>
</dbReference>